<dbReference type="OrthoDB" id="193535at2"/>
<feature type="signal peptide" evidence="1">
    <location>
        <begin position="1"/>
        <end position="25"/>
    </location>
</feature>
<accession>A0A4R3UGZ1</accession>
<comment type="caution">
    <text evidence="2">The sequence shown here is derived from an EMBL/GenBank/DDBJ whole genome shotgun (WGS) entry which is preliminary data.</text>
</comment>
<dbReference type="InterPro" id="IPR021851">
    <property type="entry name" value="DUF3455"/>
</dbReference>
<evidence type="ECO:0000313" key="2">
    <source>
        <dbReference type="EMBL" id="TCU90786.1"/>
    </source>
</evidence>
<gene>
    <name evidence="2" type="ORF">EV671_10297</name>
</gene>
<dbReference type="PROSITE" id="PS51257">
    <property type="entry name" value="PROKAR_LIPOPROTEIN"/>
    <property type="match status" value="1"/>
</dbReference>
<dbReference type="Proteomes" id="UP000295110">
    <property type="component" value="Unassembled WGS sequence"/>
</dbReference>
<feature type="chain" id="PRO_5020331917" evidence="1">
    <location>
        <begin position="26"/>
        <end position="177"/>
    </location>
</feature>
<organism evidence="2 3">
    <name type="scientific">Roseateles saccharophilus</name>
    <name type="common">Pseudomonas saccharophila</name>
    <dbReference type="NCBI Taxonomy" id="304"/>
    <lineage>
        <taxon>Bacteria</taxon>
        <taxon>Pseudomonadati</taxon>
        <taxon>Pseudomonadota</taxon>
        <taxon>Betaproteobacteria</taxon>
        <taxon>Burkholderiales</taxon>
        <taxon>Sphaerotilaceae</taxon>
        <taxon>Roseateles</taxon>
    </lineage>
</organism>
<dbReference type="Pfam" id="PF11937">
    <property type="entry name" value="DUF3455"/>
    <property type="match status" value="1"/>
</dbReference>
<dbReference type="PANTHER" id="PTHR35567:SF1">
    <property type="entry name" value="CONSERVED FUNGAL PROTEIN (AFU_ORTHOLOGUE AFUA_1G14230)"/>
    <property type="match status" value="1"/>
</dbReference>
<protein>
    <submittedName>
        <fullName evidence="2">Uncharacterized protein DUF3455</fullName>
    </submittedName>
</protein>
<evidence type="ECO:0000256" key="1">
    <source>
        <dbReference type="SAM" id="SignalP"/>
    </source>
</evidence>
<evidence type="ECO:0000313" key="3">
    <source>
        <dbReference type="Proteomes" id="UP000295110"/>
    </source>
</evidence>
<reference evidence="2 3" key="1">
    <citation type="submission" date="2019-03" db="EMBL/GenBank/DDBJ databases">
        <title>Genomic Encyclopedia of Type Strains, Phase IV (KMG-IV): sequencing the most valuable type-strain genomes for metagenomic binning, comparative biology and taxonomic classification.</title>
        <authorList>
            <person name="Goeker M."/>
        </authorList>
    </citation>
    <scope>NUCLEOTIDE SEQUENCE [LARGE SCALE GENOMIC DNA]</scope>
    <source>
        <strain evidence="2 3">DSM 654</strain>
    </source>
</reference>
<keyword evidence="3" id="KW-1185">Reference proteome</keyword>
<dbReference type="AlphaFoldDB" id="A0A4R3UGZ1"/>
<name>A0A4R3UGZ1_ROSSA</name>
<proteinExistence type="predicted"/>
<keyword evidence="1" id="KW-0732">Signal</keyword>
<sequence length="177" mass="18084">MRFASALIPVVALAACASTSPSVVAPVVPALTASLQPPAGQVLVTQALASGVQIYDCAAKADGSGPAWIFRAPEATLVSRTGKPLGTHYAGPTWEALDGSKVVGQVKASTPSPAPATAIPWLLLSAKSNSGAGVFADVRSILRISTEDGVVPDSPCTADILGASLQVFYKATYLFYR</sequence>
<dbReference type="PANTHER" id="PTHR35567">
    <property type="entry name" value="MALATE DEHYDROGENASE (AFU_ORTHOLOGUE AFUA_2G13800)"/>
    <property type="match status" value="1"/>
</dbReference>
<dbReference type="EMBL" id="SMBU01000029">
    <property type="protein sequence ID" value="TCU90786.1"/>
    <property type="molecule type" value="Genomic_DNA"/>
</dbReference>